<organism evidence="1 2">
    <name type="scientific">Streptomyces niveus</name>
    <name type="common">Streptomyces spheroides</name>
    <dbReference type="NCBI Taxonomy" id="193462"/>
    <lineage>
        <taxon>Bacteria</taxon>
        <taxon>Bacillati</taxon>
        <taxon>Actinomycetota</taxon>
        <taxon>Actinomycetes</taxon>
        <taxon>Kitasatosporales</taxon>
        <taxon>Streptomycetaceae</taxon>
        <taxon>Streptomyces</taxon>
    </lineage>
</organism>
<keyword evidence="2" id="KW-1185">Reference proteome</keyword>
<dbReference type="Proteomes" id="UP001432209">
    <property type="component" value="Chromosome"/>
</dbReference>
<dbReference type="RefSeq" id="WP_329074990.1">
    <property type="nucleotide sequence ID" value="NZ_CP109495.1"/>
</dbReference>
<accession>A0ABZ1ZXZ6</accession>
<dbReference type="EMBL" id="CP109495">
    <property type="protein sequence ID" value="WUX51343.1"/>
    <property type="molecule type" value="Genomic_DNA"/>
</dbReference>
<evidence type="ECO:0000313" key="2">
    <source>
        <dbReference type="Proteomes" id="UP001432209"/>
    </source>
</evidence>
<proteinExistence type="predicted"/>
<evidence type="ECO:0000313" key="1">
    <source>
        <dbReference type="EMBL" id="WUX51343.1"/>
    </source>
</evidence>
<name>A0ABZ1ZXZ6_STRNV</name>
<gene>
    <name evidence="1" type="ORF">OG442_07195</name>
</gene>
<reference evidence="1" key="1">
    <citation type="submission" date="2022-10" db="EMBL/GenBank/DDBJ databases">
        <title>The complete genomes of actinobacterial strains from the NBC collection.</title>
        <authorList>
            <person name="Joergensen T.S."/>
            <person name="Alvarez Arevalo M."/>
            <person name="Sterndorff E.B."/>
            <person name="Faurdal D."/>
            <person name="Vuksanovic O."/>
            <person name="Mourched A.-S."/>
            <person name="Charusanti P."/>
            <person name="Shaw S."/>
            <person name="Blin K."/>
            <person name="Weber T."/>
        </authorList>
    </citation>
    <scope>NUCLEOTIDE SEQUENCE</scope>
    <source>
        <strain evidence="1">NBC_01432</strain>
    </source>
</reference>
<sequence>MSPPCPPTIEAGLLDAPLTETAWAVTATLLCAALAITGDGTAR</sequence>
<protein>
    <submittedName>
        <fullName evidence="1">Uncharacterized protein</fullName>
    </submittedName>
</protein>